<dbReference type="OrthoDB" id="8593648at2"/>
<protein>
    <submittedName>
        <fullName evidence="4">GNAT family N-acetyltransferase</fullName>
    </submittedName>
</protein>
<dbReference type="InterPro" id="IPR000182">
    <property type="entry name" value="GNAT_dom"/>
</dbReference>
<dbReference type="Pfam" id="PF00583">
    <property type="entry name" value="Acetyltransf_1"/>
    <property type="match status" value="2"/>
</dbReference>
<feature type="domain" description="N-acetyltransferase" evidence="3">
    <location>
        <begin position="10"/>
        <end position="159"/>
    </location>
</feature>
<dbReference type="CDD" id="cd04301">
    <property type="entry name" value="NAT_SF"/>
    <property type="match status" value="2"/>
</dbReference>
<dbReference type="InterPro" id="IPR050680">
    <property type="entry name" value="YpeA/RimI_acetyltransf"/>
</dbReference>
<keyword evidence="5" id="KW-1185">Reference proteome</keyword>
<dbReference type="PANTHER" id="PTHR43420:SF12">
    <property type="entry name" value="N-ACETYLTRANSFERASE DOMAIN-CONTAINING PROTEIN"/>
    <property type="match status" value="1"/>
</dbReference>
<dbReference type="SUPFAM" id="SSF55729">
    <property type="entry name" value="Acyl-CoA N-acyltransferases (Nat)"/>
    <property type="match status" value="2"/>
</dbReference>
<keyword evidence="1 4" id="KW-0808">Transferase</keyword>
<comment type="caution">
    <text evidence="4">The sequence shown here is derived from an EMBL/GenBank/DDBJ whole genome shotgun (WGS) entry which is preliminary data.</text>
</comment>
<dbReference type="PROSITE" id="PS51186">
    <property type="entry name" value="GNAT"/>
    <property type="match status" value="1"/>
</dbReference>
<reference evidence="4 5" key="1">
    <citation type="submission" date="2018-01" db="EMBL/GenBank/DDBJ databases">
        <title>Draft genome sequence of Nonomuraea sp. KC333.</title>
        <authorList>
            <person name="Sahin N."/>
            <person name="Saygin H."/>
            <person name="Ay H."/>
        </authorList>
    </citation>
    <scope>NUCLEOTIDE SEQUENCE [LARGE SCALE GENOMIC DNA]</scope>
    <source>
        <strain evidence="4 5">KC333</strain>
    </source>
</reference>
<evidence type="ECO:0000256" key="1">
    <source>
        <dbReference type="ARBA" id="ARBA00022679"/>
    </source>
</evidence>
<evidence type="ECO:0000313" key="4">
    <source>
        <dbReference type="EMBL" id="PZG22773.1"/>
    </source>
</evidence>
<dbReference type="Proteomes" id="UP000249304">
    <property type="component" value="Unassembled WGS sequence"/>
</dbReference>
<name>A0A2W2EKC6_9ACTN</name>
<evidence type="ECO:0000256" key="2">
    <source>
        <dbReference type="ARBA" id="ARBA00023315"/>
    </source>
</evidence>
<dbReference type="EMBL" id="POUD01000006">
    <property type="protein sequence ID" value="PZG22773.1"/>
    <property type="molecule type" value="Genomic_DNA"/>
</dbReference>
<dbReference type="GO" id="GO:0016747">
    <property type="term" value="F:acyltransferase activity, transferring groups other than amino-acyl groups"/>
    <property type="evidence" value="ECO:0007669"/>
    <property type="project" value="InterPro"/>
</dbReference>
<proteinExistence type="predicted"/>
<sequence length="313" mass="33777">MRAMSVFSDFAFRSVRRDDIGPATDLLMLTSATGVPHHVALQLAAAEAGRHGHAFVAERDGGIAGAALLSSDPVFPGLLITLVAVAEPYRGRGLGGALADLLDERLAHETLPASCHLRDDRTDGRRFAERRGFAVKGDNLGWSFDLVAEGAALEAQAREAARSAGVRIRRTDMAMEPETVLECALRCMPGLPSDQSADPEQARDYFPADAILLLAESEEPEEGAPLAIGVTVVAPRTEEGAWYTMFTGVDASYRRRGVARALKTESFLRARRAGGRSVVTHNHETNEAVLGLNRSFGMRPATGYWDLRRAPLT</sequence>
<gene>
    <name evidence="4" type="ORF">C1J01_02735</name>
</gene>
<dbReference type="Gene3D" id="3.40.630.30">
    <property type="match status" value="1"/>
</dbReference>
<dbReference type="PANTHER" id="PTHR43420">
    <property type="entry name" value="ACETYLTRANSFERASE"/>
    <property type="match status" value="1"/>
</dbReference>
<evidence type="ECO:0000313" key="5">
    <source>
        <dbReference type="Proteomes" id="UP000249304"/>
    </source>
</evidence>
<dbReference type="InterPro" id="IPR016181">
    <property type="entry name" value="Acyl_CoA_acyltransferase"/>
</dbReference>
<accession>A0A2W2EKC6</accession>
<evidence type="ECO:0000259" key="3">
    <source>
        <dbReference type="PROSITE" id="PS51186"/>
    </source>
</evidence>
<keyword evidence="2" id="KW-0012">Acyltransferase</keyword>
<dbReference type="AlphaFoldDB" id="A0A2W2EKC6"/>
<organism evidence="4 5">
    <name type="scientific">Nonomuraea aridisoli</name>
    <dbReference type="NCBI Taxonomy" id="2070368"/>
    <lineage>
        <taxon>Bacteria</taxon>
        <taxon>Bacillati</taxon>
        <taxon>Actinomycetota</taxon>
        <taxon>Actinomycetes</taxon>
        <taxon>Streptosporangiales</taxon>
        <taxon>Streptosporangiaceae</taxon>
        <taxon>Nonomuraea</taxon>
    </lineage>
</organism>